<accession>A0AA35UXI1</accession>
<reference evidence="2" key="1">
    <citation type="submission" date="2023-03" db="EMBL/GenBank/DDBJ databases">
        <authorList>
            <person name="Cleenwerck I."/>
        </authorList>
    </citation>
    <scope>NUCLEOTIDE SEQUENCE</scope>
    <source>
        <strain evidence="2">LMG 32879</strain>
    </source>
</reference>
<feature type="region of interest" description="Disordered" evidence="1">
    <location>
        <begin position="43"/>
        <end position="71"/>
    </location>
</feature>
<comment type="caution">
    <text evidence="2">The sequence shown here is derived from an EMBL/GenBank/DDBJ whole genome shotgun (WGS) entry which is preliminary data.</text>
</comment>
<dbReference type="EMBL" id="CATKSH010000013">
    <property type="protein sequence ID" value="CAI9121294.1"/>
    <property type="molecule type" value="Genomic_DNA"/>
</dbReference>
<dbReference type="RefSeq" id="WP_289842765.1">
    <property type="nucleotide sequence ID" value="NZ_CATKSH010000013.1"/>
</dbReference>
<sequence length="88" mass="9079">MVPAYTQRSKGASLPSDPGLLARVSGADGEKANLGAGVFLKPGEASSQSCHTKTGALDGQKNHESEMAGRSDGFALPMLGCKFRVVTE</sequence>
<proteinExistence type="predicted"/>
<evidence type="ECO:0000313" key="3">
    <source>
        <dbReference type="Proteomes" id="UP001176960"/>
    </source>
</evidence>
<gene>
    <name evidence="2" type="ORF">LMG32879_002141</name>
</gene>
<feature type="compositionally biased region" description="Basic and acidic residues" evidence="1">
    <location>
        <begin position="60"/>
        <end position="69"/>
    </location>
</feature>
<keyword evidence="3" id="KW-1185">Reference proteome</keyword>
<organism evidence="2 3">
    <name type="scientific">Brytella acorum</name>
    <dbReference type="NCBI Taxonomy" id="2959299"/>
    <lineage>
        <taxon>Bacteria</taxon>
        <taxon>Pseudomonadati</taxon>
        <taxon>Pseudomonadota</taxon>
        <taxon>Alphaproteobacteria</taxon>
        <taxon>Acetobacterales</taxon>
        <taxon>Acetobacteraceae</taxon>
        <taxon>Brytella</taxon>
    </lineage>
</organism>
<protein>
    <submittedName>
        <fullName evidence="2">Uncharacterized protein</fullName>
    </submittedName>
</protein>
<evidence type="ECO:0000256" key="1">
    <source>
        <dbReference type="SAM" id="MobiDB-lite"/>
    </source>
</evidence>
<evidence type="ECO:0000313" key="2">
    <source>
        <dbReference type="EMBL" id="CAI9121294.1"/>
    </source>
</evidence>
<dbReference type="AlphaFoldDB" id="A0AA35UXI1"/>
<dbReference type="Proteomes" id="UP001176960">
    <property type="component" value="Unassembled WGS sequence"/>
</dbReference>
<name>A0AA35UXI1_9PROT</name>